<evidence type="ECO:0000313" key="2">
    <source>
        <dbReference type="EMBL" id="SDG85718.1"/>
    </source>
</evidence>
<protein>
    <submittedName>
        <fullName evidence="2">Uncharacterized protein</fullName>
    </submittedName>
</protein>
<dbReference type="EMBL" id="FNBP01000013">
    <property type="protein sequence ID" value="SDG85718.1"/>
    <property type="molecule type" value="Genomic_DNA"/>
</dbReference>
<accession>A0A1G7XNB8</accession>
<dbReference type="Proteomes" id="UP000199399">
    <property type="component" value="Unassembled WGS sequence"/>
</dbReference>
<dbReference type="SUPFAM" id="SSF52096">
    <property type="entry name" value="ClpP/crotonase"/>
    <property type="match status" value="1"/>
</dbReference>
<proteinExistence type="predicted"/>
<evidence type="ECO:0000313" key="3">
    <source>
        <dbReference type="Proteomes" id="UP000199399"/>
    </source>
</evidence>
<keyword evidence="3" id="KW-1185">Reference proteome</keyword>
<gene>
    <name evidence="2" type="ORF">SAMN04489759_1137</name>
</gene>
<dbReference type="AlphaFoldDB" id="A0A1G7XNB8"/>
<keyword evidence="1" id="KW-0732">Signal</keyword>
<reference evidence="3" key="1">
    <citation type="submission" date="2016-10" db="EMBL/GenBank/DDBJ databases">
        <authorList>
            <person name="Varghese N."/>
            <person name="Submissions S."/>
        </authorList>
    </citation>
    <scope>NUCLEOTIDE SEQUENCE [LARGE SCALE GENOMIC DNA]</scope>
    <source>
        <strain evidence="3">DSM 16477</strain>
    </source>
</reference>
<evidence type="ECO:0000256" key="1">
    <source>
        <dbReference type="SAM" id="SignalP"/>
    </source>
</evidence>
<dbReference type="InterPro" id="IPR029045">
    <property type="entry name" value="ClpP/crotonase-like_dom_sf"/>
</dbReference>
<feature type="signal peptide" evidence="1">
    <location>
        <begin position="1"/>
        <end position="22"/>
    </location>
</feature>
<sequence>MTGTISALLVMALTVFATHVSAQSAENPNFPVLVIDREEGVIAIAGEIDFRTPLAFERVLSAVPNASILILDSPGGMVHSALSIGARVQGLGLSTLVLENSECLSACALVFFAGRERLAYGDLGVHQISSPDGRGSLVAGQYALADVIEALDKYNVPSELIALMLRTPPDDIYVLSPAEKIRFGLIGAAPSPNRLGPPSNAVDLSNPETWRGNVVTGQLVASGKKWFAALYRDGTTTFQFASGKLSKGHYYVSKNEVCFKLDQATDYACRRPVRSPSGVLWYDEDGNFQSVIVTVDRNKLAAVTQRESESFDVSDYIAAGDCALVVASRRTLAEAKNFVVENVPDRRFLKGFRSNNGWIAISIGTLKPDEVDTVVNDWKQIGQIPADSYCSTGRKFIGLVDLGFE</sequence>
<feature type="chain" id="PRO_5011678245" evidence="1">
    <location>
        <begin position="23"/>
        <end position="405"/>
    </location>
</feature>
<name>A0A1G7XNB8_9RHOB</name>
<dbReference type="STRING" id="218672.SAMN04489759_1137"/>
<dbReference type="RefSeq" id="WP_139186661.1">
    <property type="nucleotide sequence ID" value="NZ_FNBP01000013.1"/>
</dbReference>
<dbReference type="OrthoDB" id="1522627at2"/>
<organism evidence="2 3">
    <name type="scientific">Sulfitobacter delicatus</name>
    <dbReference type="NCBI Taxonomy" id="218672"/>
    <lineage>
        <taxon>Bacteria</taxon>
        <taxon>Pseudomonadati</taxon>
        <taxon>Pseudomonadota</taxon>
        <taxon>Alphaproteobacteria</taxon>
        <taxon>Rhodobacterales</taxon>
        <taxon>Roseobacteraceae</taxon>
        <taxon>Sulfitobacter</taxon>
    </lineage>
</organism>